<protein>
    <submittedName>
        <fullName evidence="1">Uncharacterized protein</fullName>
    </submittedName>
</protein>
<accession>A0A3P6PA12</accession>
<dbReference type="AlphaFoldDB" id="A0A3P6PA12"/>
<gene>
    <name evidence="1" type="ORF">TASK_LOCUS2098</name>
</gene>
<reference evidence="1 2" key="1">
    <citation type="submission" date="2018-11" db="EMBL/GenBank/DDBJ databases">
        <authorList>
            <consortium name="Pathogen Informatics"/>
        </authorList>
    </citation>
    <scope>NUCLEOTIDE SEQUENCE [LARGE SCALE GENOMIC DNA]</scope>
</reference>
<dbReference type="Proteomes" id="UP000282613">
    <property type="component" value="Unassembled WGS sequence"/>
</dbReference>
<name>A0A3P6PA12_TAEAS</name>
<keyword evidence="2" id="KW-1185">Reference proteome</keyword>
<dbReference type="EMBL" id="UYRS01000989">
    <property type="protein sequence ID" value="VDK24345.1"/>
    <property type="molecule type" value="Genomic_DNA"/>
</dbReference>
<evidence type="ECO:0000313" key="1">
    <source>
        <dbReference type="EMBL" id="VDK24345.1"/>
    </source>
</evidence>
<proteinExistence type="predicted"/>
<sequence length="147" mass="16067">MEINQQSIYRHSARLTGRCRWRMREMAKVVCQADEEDVVTVDVAGCNGLDVCSTSEVGDKSLRTAPLHPPVDGLVSHLGCASGFRVPQHVTNTPSAPAINLFFVFRTASGPCNNVCWLMTLVDRTCDSTILNGEIGFDGMKPTVQLQ</sequence>
<evidence type="ECO:0000313" key="2">
    <source>
        <dbReference type="Proteomes" id="UP000282613"/>
    </source>
</evidence>
<organism evidence="1 2">
    <name type="scientific">Taenia asiatica</name>
    <name type="common">Asian tapeworm</name>
    <dbReference type="NCBI Taxonomy" id="60517"/>
    <lineage>
        <taxon>Eukaryota</taxon>
        <taxon>Metazoa</taxon>
        <taxon>Spiralia</taxon>
        <taxon>Lophotrochozoa</taxon>
        <taxon>Platyhelminthes</taxon>
        <taxon>Cestoda</taxon>
        <taxon>Eucestoda</taxon>
        <taxon>Cyclophyllidea</taxon>
        <taxon>Taeniidae</taxon>
        <taxon>Taenia</taxon>
    </lineage>
</organism>